<keyword evidence="2" id="KW-1185">Reference proteome</keyword>
<evidence type="ECO:0000313" key="1">
    <source>
        <dbReference type="EMBL" id="TKW02445.1"/>
    </source>
</evidence>
<evidence type="ECO:0000313" key="2">
    <source>
        <dbReference type="Proteomes" id="UP000298652"/>
    </source>
</evidence>
<organism evidence="1 2">
    <name type="scientific">Setaria viridis</name>
    <name type="common">Green bristlegrass</name>
    <name type="synonym">Setaria italica subsp. viridis</name>
    <dbReference type="NCBI Taxonomy" id="4556"/>
    <lineage>
        <taxon>Eukaryota</taxon>
        <taxon>Viridiplantae</taxon>
        <taxon>Streptophyta</taxon>
        <taxon>Embryophyta</taxon>
        <taxon>Tracheophyta</taxon>
        <taxon>Spermatophyta</taxon>
        <taxon>Magnoliopsida</taxon>
        <taxon>Liliopsida</taxon>
        <taxon>Poales</taxon>
        <taxon>Poaceae</taxon>
        <taxon>PACMAD clade</taxon>
        <taxon>Panicoideae</taxon>
        <taxon>Panicodae</taxon>
        <taxon>Paniceae</taxon>
        <taxon>Cenchrinae</taxon>
        <taxon>Setaria</taxon>
    </lineage>
</organism>
<dbReference type="EMBL" id="CM016559">
    <property type="protein sequence ID" value="TKW02445.1"/>
    <property type="molecule type" value="Genomic_DNA"/>
</dbReference>
<accession>A0A4U6TMP5</accession>
<dbReference type="Proteomes" id="UP000298652">
    <property type="component" value="Chromosome 8"/>
</dbReference>
<reference evidence="1" key="1">
    <citation type="submission" date="2019-03" db="EMBL/GenBank/DDBJ databases">
        <title>WGS assembly of Setaria viridis.</title>
        <authorList>
            <person name="Huang P."/>
            <person name="Jenkins J."/>
            <person name="Grimwood J."/>
            <person name="Barry K."/>
            <person name="Healey A."/>
            <person name="Mamidi S."/>
            <person name="Sreedasyam A."/>
            <person name="Shu S."/>
            <person name="Feldman M."/>
            <person name="Wu J."/>
            <person name="Yu Y."/>
            <person name="Chen C."/>
            <person name="Johnson J."/>
            <person name="Rokhsar D."/>
            <person name="Baxter I."/>
            <person name="Schmutz J."/>
            <person name="Brutnell T."/>
            <person name="Kellogg E."/>
        </authorList>
    </citation>
    <scope>NUCLEOTIDE SEQUENCE [LARGE SCALE GENOMIC DNA]</scope>
</reference>
<dbReference type="Gramene" id="TKW02445">
    <property type="protein sequence ID" value="TKW02445"/>
    <property type="gene ID" value="SEVIR_8G245433v2"/>
</dbReference>
<gene>
    <name evidence="1" type="ORF">SEVIR_8G245433v2</name>
</gene>
<dbReference type="AlphaFoldDB" id="A0A4U6TMP5"/>
<sequence length="38" mass="4555">MRETDGTNLILYRNLRANAQKLKDRLDRDNLNFLKTFS</sequence>
<proteinExistence type="predicted"/>
<protein>
    <submittedName>
        <fullName evidence="1">Uncharacterized protein</fullName>
    </submittedName>
</protein>
<name>A0A4U6TMP5_SETVI</name>